<dbReference type="PANTHER" id="PTHR30627:SF6">
    <property type="entry name" value="BETA-LACTAMASE YBXI-RELATED"/>
    <property type="match status" value="1"/>
</dbReference>
<comment type="catalytic activity">
    <reaction evidence="1 8">
        <text>a beta-lactam + H2O = a substituted beta-amino acid</text>
        <dbReference type="Rhea" id="RHEA:20401"/>
        <dbReference type="ChEBI" id="CHEBI:15377"/>
        <dbReference type="ChEBI" id="CHEBI:35627"/>
        <dbReference type="ChEBI" id="CHEBI:140347"/>
        <dbReference type="EC" id="3.5.2.6"/>
    </reaction>
</comment>
<evidence type="ECO:0000256" key="5">
    <source>
        <dbReference type="ARBA" id="ARBA00022801"/>
    </source>
</evidence>
<comment type="caution">
    <text evidence="11">The sequence shown here is derived from an EMBL/GenBank/DDBJ whole genome shotgun (WGS) entry which is preliminary data.</text>
</comment>
<keyword evidence="6 8" id="KW-0046">Antibiotic resistance</keyword>
<protein>
    <recommendedName>
        <fullName evidence="3 8">Beta-lactamase</fullName>
        <ecNumber evidence="3 8">3.5.2.6</ecNumber>
    </recommendedName>
</protein>
<feature type="domain" description="Penicillin-binding protein transpeptidase" evidence="10">
    <location>
        <begin position="36"/>
        <end position="253"/>
    </location>
</feature>
<dbReference type="Proteomes" id="UP001143330">
    <property type="component" value="Unassembled WGS sequence"/>
</dbReference>
<dbReference type="PANTHER" id="PTHR30627">
    <property type="entry name" value="PEPTIDOGLYCAN D,D-TRANSPEPTIDASE"/>
    <property type="match status" value="1"/>
</dbReference>
<reference evidence="11" key="1">
    <citation type="journal article" date="2014" name="Int. J. Syst. Evol. Microbiol.">
        <title>Complete genome sequence of Corynebacterium casei LMG S-19264T (=DSM 44701T), isolated from a smear-ripened cheese.</title>
        <authorList>
            <consortium name="US DOE Joint Genome Institute (JGI-PGF)"/>
            <person name="Walter F."/>
            <person name="Albersmeier A."/>
            <person name="Kalinowski J."/>
            <person name="Ruckert C."/>
        </authorList>
    </citation>
    <scope>NUCLEOTIDE SEQUENCE</scope>
    <source>
        <strain evidence="11">VKM B-2789</strain>
    </source>
</reference>
<evidence type="ECO:0000256" key="2">
    <source>
        <dbReference type="ARBA" id="ARBA00007898"/>
    </source>
</evidence>
<evidence type="ECO:0000256" key="9">
    <source>
        <dbReference type="SAM" id="SignalP"/>
    </source>
</evidence>
<dbReference type="SUPFAM" id="SSF56601">
    <property type="entry name" value="beta-lactamase/transpeptidase-like"/>
    <property type="match status" value="1"/>
</dbReference>
<dbReference type="InterPro" id="IPR012338">
    <property type="entry name" value="Beta-lactam/transpept-like"/>
</dbReference>
<evidence type="ECO:0000256" key="3">
    <source>
        <dbReference type="ARBA" id="ARBA00012865"/>
    </source>
</evidence>
<evidence type="ECO:0000256" key="4">
    <source>
        <dbReference type="ARBA" id="ARBA00022729"/>
    </source>
</evidence>
<dbReference type="GO" id="GO:0071555">
    <property type="term" value="P:cell wall organization"/>
    <property type="evidence" value="ECO:0007669"/>
    <property type="project" value="TreeGrafter"/>
</dbReference>
<name>A0A9W6NBD3_9HYPH</name>
<evidence type="ECO:0000256" key="6">
    <source>
        <dbReference type="ARBA" id="ARBA00023251"/>
    </source>
</evidence>
<evidence type="ECO:0000256" key="7">
    <source>
        <dbReference type="PIRSR" id="PIRSR602137-50"/>
    </source>
</evidence>
<comment type="similarity">
    <text evidence="2 8">Belongs to the class-D beta-lactamase family.</text>
</comment>
<evidence type="ECO:0000313" key="11">
    <source>
        <dbReference type="EMBL" id="GLK84598.1"/>
    </source>
</evidence>
<dbReference type="GO" id="GO:0017001">
    <property type="term" value="P:antibiotic catabolic process"/>
    <property type="evidence" value="ECO:0007669"/>
    <property type="project" value="InterPro"/>
</dbReference>
<evidence type="ECO:0000256" key="1">
    <source>
        <dbReference type="ARBA" id="ARBA00001526"/>
    </source>
</evidence>
<dbReference type="InterPro" id="IPR002137">
    <property type="entry name" value="Beta-lactam_class-D_AS"/>
</dbReference>
<evidence type="ECO:0000313" key="12">
    <source>
        <dbReference type="Proteomes" id="UP001143330"/>
    </source>
</evidence>
<dbReference type="PROSITE" id="PS00337">
    <property type="entry name" value="BETA_LACTAMASE_D"/>
    <property type="match status" value="1"/>
</dbReference>
<dbReference type="GO" id="GO:0008658">
    <property type="term" value="F:penicillin binding"/>
    <property type="evidence" value="ECO:0007669"/>
    <property type="project" value="InterPro"/>
</dbReference>
<dbReference type="Pfam" id="PF00905">
    <property type="entry name" value="Transpeptidase"/>
    <property type="match status" value="1"/>
</dbReference>
<dbReference type="NCBIfam" id="NF000270">
    <property type="entry name" value="bla_class_D_alt"/>
    <property type="match status" value="1"/>
</dbReference>
<feature type="modified residue" description="N6-carboxylysine" evidence="7">
    <location>
        <position position="66"/>
    </location>
</feature>
<keyword evidence="4 9" id="KW-0732">Signal</keyword>
<dbReference type="InterPro" id="IPR001460">
    <property type="entry name" value="PCN-bd_Tpept"/>
</dbReference>
<dbReference type="Gene3D" id="3.40.710.10">
    <property type="entry name" value="DD-peptidase/beta-lactamase superfamily"/>
    <property type="match status" value="1"/>
</dbReference>
<dbReference type="EC" id="3.5.2.6" evidence="3 8"/>
<evidence type="ECO:0000259" key="10">
    <source>
        <dbReference type="Pfam" id="PF00905"/>
    </source>
</evidence>
<dbReference type="GO" id="GO:0005886">
    <property type="term" value="C:plasma membrane"/>
    <property type="evidence" value="ECO:0007669"/>
    <property type="project" value="TreeGrafter"/>
</dbReference>
<dbReference type="InterPro" id="IPR050515">
    <property type="entry name" value="Beta-lactam/transpept"/>
</dbReference>
<keyword evidence="5 8" id="KW-0378">Hydrolase</keyword>
<dbReference type="RefSeq" id="WP_213364479.1">
    <property type="nucleotide sequence ID" value="NZ_BSFM01000014.1"/>
</dbReference>
<dbReference type="GO" id="GO:0008800">
    <property type="term" value="F:beta-lactamase activity"/>
    <property type="evidence" value="ECO:0007669"/>
    <property type="project" value="UniProtKB-UniRule"/>
</dbReference>
<gene>
    <name evidence="11" type="ORF">GCM10017653_26680</name>
</gene>
<feature type="active site" description="Acyl-ester intermediate" evidence="7">
    <location>
        <position position="63"/>
    </location>
</feature>
<dbReference type="EMBL" id="BSFM01000014">
    <property type="protein sequence ID" value="GLK84598.1"/>
    <property type="molecule type" value="Genomic_DNA"/>
</dbReference>
<organism evidence="11 12">
    <name type="scientific">Ancylobacter defluvii</name>
    <dbReference type="NCBI Taxonomy" id="1282440"/>
    <lineage>
        <taxon>Bacteria</taxon>
        <taxon>Pseudomonadati</taxon>
        <taxon>Pseudomonadota</taxon>
        <taxon>Alphaproteobacteria</taxon>
        <taxon>Hyphomicrobiales</taxon>
        <taxon>Xanthobacteraceae</taxon>
        <taxon>Ancylobacter</taxon>
    </lineage>
</organism>
<feature type="signal peptide" evidence="9">
    <location>
        <begin position="1"/>
        <end position="32"/>
    </location>
</feature>
<dbReference type="GO" id="GO:0046677">
    <property type="term" value="P:response to antibiotic"/>
    <property type="evidence" value="ECO:0007669"/>
    <property type="project" value="UniProtKB-UniRule"/>
</dbReference>
<evidence type="ECO:0000256" key="8">
    <source>
        <dbReference type="RuleBase" id="RU361140"/>
    </source>
</evidence>
<keyword evidence="12" id="KW-1185">Reference proteome</keyword>
<sequence>MCRLPALAPFTFVPFALAPFTLALLLASPAGAATLCTALADAATGKVLTQDGPGCEARVSPASTFKIPIALMGYDAGILTDAHAPSWPYKPGYPAWRKEWKRDTDPTYWMQESVVWYSQEITRTLGMERFRAYVDGFGYGNEDVSGTRGKKDGLTESWLSTSLAISPTEQLGFLGRMLRGELPVSKRAVEMTAEILRVGTTPNGWQVHGKTGMGFARDANGKPVRGKPYGWFVGWATKDGRSVTFARLDRDAARQDTPTSWRARDAMLAELPGMLDAVK</sequence>
<dbReference type="AlphaFoldDB" id="A0A9W6NBD3"/>
<proteinExistence type="inferred from homology"/>
<feature type="chain" id="PRO_5040812982" description="Beta-lactamase" evidence="9">
    <location>
        <begin position="33"/>
        <end position="279"/>
    </location>
</feature>
<reference evidence="11" key="2">
    <citation type="submission" date="2023-01" db="EMBL/GenBank/DDBJ databases">
        <authorList>
            <person name="Sun Q."/>
            <person name="Evtushenko L."/>
        </authorList>
    </citation>
    <scope>NUCLEOTIDE SEQUENCE</scope>
    <source>
        <strain evidence="11">VKM B-2789</strain>
    </source>
</reference>
<accession>A0A9W6NBD3</accession>